<name>A0ABW7GRD1_9BURK</name>
<dbReference type="Pfam" id="PF00990">
    <property type="entry name" value="GGDEF"/>
    <property type="match status" value="1"/>
</dbReference>
<dbReference type="PANTHER" id="PTHR45138">
    <property type="entry name" value="REGULATORY COMPONENTS OF SENSORY TRANSDUCTION SYSTEM"/>
    <property type="match status" value="1"/>
</dbReference>
<keyword evidence="5" id="KW-1185">Reference proteome</keyword>
<keyword evidence="4" id="KW-0808">Transferase</keyword>
<dbReference type="InterPro" id="IPR000160">
    <property type="entry name" value="GGDEF_dom"/>
</dbReference>
<evidence type="ECO:0000256" key="2">
    <source>
        <dbReference type="ARBA" id="ARBA00034247"/>
    </source>
</evidence>
<dbReference type="Proteomes" id="UP001606302">
    <property type="component" value="Unassembled WGS sequence"/>
</dbReference>
<accession>A0ABW7GRD1</accession>
<evidence type="ECO:0000313" key="5">
    <source>
        <dbReference type="Proteomes" id="UP001606302"/>
    </source>
</evidence>
<sequence>MIPSDTPKMQMPSLLSKLGKMTSIRDTAMLEQSLLKTLCPMLGVLDSSLYRIDDLTSAMRVLHHHHSRVVESDGMARLVERNEEVFNDANIEPEVRALLDNVRLLGKPCTRKRTQAQDLLVAYPLFGGREICGYFVFTRDREVTLTEDAIIKGVLEVYANYYDLLDVSQRDRLTGLLNRQALENSFDRIWSILSRSEQPSGAPDGRRVHAPSSHWIAVVDVDHFKKVNDTYGHVVGDEVLLLISRLMMSALRASDLLFRYGGEEFVLLFSAKDSQDAMAILERLRLTVEQHVFPQVGRTTISIGLSHADPNDLPQEVLAWADRALYQAKETGRNRVCDYQALVSQGEVDAPSYGGSELF</sequence>
<dbReference type="InterPro" id="IPR029787">
    <property type="entry name" value="Nucleotide_cyclase"/>
</dbReference>
<dbReference type="EMBL" id="JBIGHX010000010">
    <property type="protein sequence ID" value="MFG6464541.1"/>
    <property type="molecule type" value="Genomic_DNA"/>
</dbReference>
<keyword evidence="4" id="KW-0548">Nucleotidyltransferase</keyword>
<comment type="catalytic activity">
    <reaction evidence="2">
        <text>2 GTP = 3',3'-c-di-GMP + 2 diphosphate</text>
        <dbReference type="Rhea" id="RHEA:24898"/>
        <dbReference type="ChEBI" id="CHEBI:33019"/>
        <dbReference type="ChEBI" id="CHEBI:37565"/>
        <dbReference type="ChEBI" id="CHEBI:58805"/>
        <dbReference type="EC" id="2.7.7.65"/>
    </reaction>
</comment>
<evidence type="ECO:0000259" key="3">
    <source>
        <dbReference type="PROSITE" id="PS50887"/>
    </source>
</evidence>
<dbReference type="SUPFAM" id="SSF55073">
    <property type="entry name" value="Nucleotide cyclase"/>
    <property type="match status" value="1"/>
</dbReference>
<dbReference type="CDD" id="cd01949">
    <property type="entry name" value="GGDEF"/>
    <property type="match status" value="1"/>
</dbReference>
<feature type="domain" description="GGDEF" evidence="3">
    <location>
        <begin position="212"/>
        <end position="341"/>
    </location>
</feature>
<dbReference type="PROSITE" id="PS50887">
    <property type="entry name" value="GGDEF"/>
    <property type="match status" value="1"/>
</dbReference>
<dbReference type="InterPro" id="IPR043128">
    <property type="entry name" value="Rev_trsase/Diguanyl_cyclase"/>
</dbReference>
<gene>
    <name evidence="4" type="ORF">ACG04Q_23420</name>
</gene>
<evidence type="ECO:0000256" key="1">
    <source>
        <dbReference type="ARBA" id="ARBA00012528"/>
    </source>
</evidence>
<evidence type="ECO:0000313" key="4">
    <source>
        <dbReference type="EMBL" id="MFG6464541.1"/>
    </source>
</evidence>
<dbReference type="GO" id="GO:0052621">
    <property type="term" value="F:diguanylate cyclase activity"/>
    <property type="evidence" value="ECO:0007669"/>
    <property type="project" value="UniProtKB-EC"/>
</dbReference>
<proteinExistence type="predicted"/>
<comment type="caution">
    <text evidence="4">The sequence shown here is derived from an EMBL/GenBank/DDBJ whole genome shotgun (WGS) entry which is preliminary data.</text>
</comment>
<dbReference type="EC" id="2.7.7.65" evidence="1"/>
<dbReference type="PANTHER" id="PTHR45138:SF9">
    <property type="entry name" value="DIGUANYLATE CYCLASE DGCM-RELATED"/>
    <property type="match status" value="1"/>
</dbReference>
<dbReference type="SMART" id="SM00267">
    <property type="entry name" value="GGDEF"/>
    <property type="match status" value="1"/>
</dbReference>
<reference evidence="4 5" key="1">
    <citation type="submission" date="2024-08" db="EMBL/GenBank/DDBJ databases">
        <authorList>
            <person name="Lu H."/>
        </authorList>
    </citation>
    <scope>NUCLEOTIDE SEQUENCE [LARGE SCALE GENOMIC DNA]</scope>
    <source>
        <strain evidence="4 5">DXS20W</strain>
    </source>
</reference>
<dbReference type="Gene3D" id="3.30.70.270">
    <property type="match status" value="1"/>
</dbReference>
<dbReference type="InterPro" id="IPR050469">
    <property type="entry name" value="Diguanylate_Cyclase"/>
</dbReference>
<protein>
    <recommendedName>
        <fullName evidence="1">diguanylate cyclase</fullName>
        <ecNumber evidence="1">2.7.7.65</ecNumber>
    </recommendedName>
</protein>
<dbReference type="RefSeq" id="WP_394513967.1">
    <property type="nucleotide sequence ID" value="NZ_JBIGHX010000010.1"/>
</dbReference>
<organism evidence="4 5">
    <name type="scientific">Pelomonas lactea</name>
    <dbReference type="NCBI Taxonomy" id="3299030"/>
    <lineage>
        <taxon>Bacteria</taxon>
        <taxon>Pseudomonadati</taxon>
        <taxon>Pseudomonadota</taxon>
        <taxon>Betaproteobacteria</taxon>
        <taxon>Burkholderiales</taxon>
        <taxon>Sphaerotilaceae</taxon>
        <taxon>Roseateles</taxon>
    </lineage>
</organism>
<dbReference type="NCBIfam" id="TIGR00254">
    <property type="entry name" value="GGDEF"/>
    <property type="match status" value="1"/>
</dbReference>